<reference evidence="9 10" key="1">
    <citation type="submission" date="2016-10" db="EMBL/GenBank/DDBJ databases">
        <authorList>
            <person name="de Groot N.N."/>
        </authorList>
    </citation>
    <scope>NUCLEOTIDE SEQUENCE [LARGE SCALE GENOMIC DNA]</scope>
    <source>
        <strain evidence="10">KMM 9023,NRIC 0796,JCM 17311,KCTC 23692</strain>
    </source>
</reference>
<dbReference type="AlphaFoldDB" id="A0A1I6DGC9"/>
<feature type="signal peptide" evidence="7">
    <location>
        <begin position="1"/>
        <end position="24"/>
    </location>
</feature>
<feature type="transmembrane region" description="Helical" evidence="6">
    <location>
        <begin position="208"/>
        <end position="229"/>
    </location>
</feature>
<dbReference type="Proteomes" id="UP000199302">
    <property type="component" value="Unassembled WGS sequence"/>
</dbReference>
<feature type="transmembrane region" description="Helical" evidence="6">
    <location>
        <begin position="145"/>
        <end position="165"/>
    </location>
</feature>
<organism evidence="9 10">
    <name type="scientific">Poseidonocella sedimentorum</name>
    <dbReference type="NCBI Taxonomy" id="871652"/>
    <lineage>
        <taxon>Bacteria</taxon>
        <taxon>Pseudomonadati</taxon>
        <taxon>Pseudomonadota</taxon>
        <taxon>Alphaproteobacteria</taxon>
        <taxon>Rhodobacterales</taxon>
        <taxon>Roseobacteraceae</taxon>
        <taxon>Poseidonocella</taxon>
    </lineage>
</organism>
<feature type="transmembrane region" description="Helical" evidence="6">
    <location>
        <begin position="263"/>
        <end position="279"/>
    </location>
</feature>
<feature type="transmembrane region" description="Helical" evidence="6">
    <location>
        <begin position="71"/>
        <end position="91"/>
    </location>
</feature>
<keyword evidence="7" id="KW-0732">Signal</keyword>
<feature type="transmembrane region" description="Helical" evidence="6">
    <location>
        <begin position="39"/>
        <end position="59"/>
    </location>
</feature>
<feature type="chain" id="PRO_5011521977" evidence="7">
    <location>
        <begin position="25"/>
        <end position="294"/>
    </location>
</feature>
<keyword evidence="5 6" id="KW-0472">Membrane</keyword>
<evidence type="ECO:0000256" key="1">
    <source>
        <dbReference type="ARBA" id="ARBA00004141"/>
    </source>
</evidence>
<evidence type="ECO:0000256" key="2">
    <source>
        <dbReference type="ARBA" id="ARBA00009853"/>
    </source>
</evidence>
<dbReference type="RefSeq" id="WP_092078029.1">
    <property type="nucleotide sequence ID" value="NZ_FOYI01000003.1"/>
</dbReference>
<evidence type="ECO:0000256" key="5">
    <source>
        <dbReference type="ARBA" id="ARBA00023136"/>
    </source>
</evidence>
<keyword evidence="3 6" id="KW-0812">Transmembrane</keyword>
<feature type="transmembrane region" description="Helical" evidence="6">
    <location>
        <begin position="97"/>
        <end position="116"/>
    </location>
</feature>
<feature type="transmembrane region" description="Helical" evidence="6">
    <location>
        <begin position="236"/>
        <end position="257"/>
    </location>
</feature>
<evidence type="ECO:0000256" key="6">
    <source>
        <dbReference type="SAM" id="Phobius"/>
    </source>
</evidence>
<evidence type="ECO:0000256" key="3">
    <source>
        <dbReference type="ARBA" id="ARBA00022692"/>
    </source>
</evidence>
<evidence type="ECO:0000313" key="9">
    <source>
        <dbReference type="EMBL" id="SFR04467.1"/>
    </source>
</evidence>
<sequence>MTDSRKAALWMTGAILSFSTMAMAGRAISSDLDTFEIMLYRSLVGVVIVAVAATVFGTRREISPRHMQRHVLRNLAHFGGQNLWFYAVAVIPLAQVAALEFTAPLWVLLLSVLFLGEHLTRRRLLAALLGFAGVLVVARPSPETLSLGVMAAASCAIFFAVTAILTRKLTEFATITCILFWLTVTQSVFGVIAAGYDGDIAWPAPASMPLLALIACCGLSAHFCLTTALRLAPASFVMPLDFARLPVIAVAAALIFAEPLDPFVLLGAAIILCANYLNLTTGRSRPVMAGVAKK</sequence>
<feature type="domain" description="EamA" evidence="8">
    <location>
        <begin position="147"/>
        <end position="278"/>
    </location>
</feature>
<evidence type="ECO:0000256" key="4">
    <source>
        <dbReference type="ARBA" id="ARBA00022989"/>
    </source>
</evidence>
<dbReference type="InterPro" id="IPR000620">
    <property type="entry name" value="EamA_dom"/>
</dbReference>
<dbReference type="EMBL" id="FOYI01000003">
    <property type="protein sequence ID" value="SFR04467.1"/>
    <property type="molecule type" value="Genomic_DNA"/>
</dbReference>
<dbReference type="Pfam" id="PF00892">
    <property type="entry name" value="EamA"/>
    <property type="match status" value="2"/>
</dbReference>
<dbReference type="SUPFAM" id="SSF103481">
    <property type="entry name" value="Multidrug resistance efflux transporter EmrE"/>
    <property type="match status" value="2"/>
</dbReference>
<feature type="transmembrane region" description="Helical" evidence="6">
    <location>
        <begin position="172"/>
        <end position="196"/>
    </location>
</feature>
<comment type="similarity">
    <text evidence="2">Belongs to the drug/metabolite transporter (DMT) superfamily. 10 TMS drug/metabolite exporter (DME) (TC 2.A.7.3) family.</text>
</comment>
<feature type="transmembrane region" description="Helical" evidence="6">
    <location>
        <begin position="123"/>
        <end position="139"/>
    </location>
</feature>
<comment type="subcellular location">
    <subcellularLocation>
        <location evidence="1">Membrane</location>
        <topology evidence="1">Multi-pass membrane protein</topology>
    </subcellularLocation>
</comment>
<evidence type="ECO:0000259" key="8">
    <source>
        <dbReference type="Pfam" id="PF00892"/>
    </source>
</evidence>
<evidence type="ECO:0000313" key="10">
    <source>
        <dbReference type="Proteomes" id="UP000199302"/>
    </source>
</evidence>
<keyword evidence="4 6" id="KW-1133">Transmembrane helix</keyword>
<proteinExistence type="inferred from homology"/>
<dbReference type="InterPro" id="IPR037185">
    <property type="entry name" value="EmrE-like"/>
</dbReference>
<dbReference type="PANTHER" id="PTHR22911:SF6">
    <property type="entry name" value="SOLUTE CARRIER FAMILY 35 MEMBER G1"/>
    <property type="match status" value="1"/>
</dbReference>
<dbReference type="PANTHER" id="PTHR22911">
    <property type="entry name" value="ACYL-MALONYL CONDENSING ENZYME-RELATED"/>
    <property type="match status" value="1"/>
</dbReference>
<feature type="domain" description="EamA" evidence="8">
    <location>
        <begin position="6"/>
        <end position="138"/>
    </location>
</feature>
<dbReference type="GO" id="GO:0016020">
    <property type="term" value="C:membrane"/>
    <property type="evidence" value="ECO:0007669"/>
    <property type="project" value="UniProtKB-SubCell"/>
</dbReference>
<dbReference type="OrthoDB" id="9810329at2"/>
<dbReference type="Gene3D" id="1.10.3730.20">
    <property type="match status" value="1"/>
</dbReference>
<accession>A0A1I6DGC9</accession>
<protein>
    <submittedName>
        <fullName evidence="9">Permease of the drug/metabolite transporter (DMT) superfamily</fullName>
    </submittedName>
</protein>
<keyword evidence="10" id="KW-1185">Reference proteome</keyword>
<name>A0A1I6DGC9_9RHOB</name>
<dbReference type="STRING" id="871652.SAMN04515673_103180"/>
<evidence type="ECO:0000256" key="7">
    <source>
        <dbReference type="SAM" id="SignalP"/>
    </source>
</evidence>
<gene>
    <name evidence="9" type="ORF">SAMN04515673_103180</name>
</gene>